<dbReference type="GO" id="GO:0003677">
    <property type="term" value="F:DNA binding"/>
    <property type="evidence" value="ECO:0007669"/>
    <property type="project" value="UniProtKB-KW"/>
</dbReference>
<evidence type="ECO:0000256" key="2">
    <source>
        <dbReference type="ARBA" id="ARBA00022908"/>
    </source>
</evidence>
<dbReference type="PROSITE" id="PS51898">
    <property type="entry name" value="TYR_RECOMBINASE"/>
    <property type="match status" value="1"/>
</dbReference>
<evidence type="ECO:0000313" key="6">
    <source>
        <dbReference type="EMBL" id="NEM93462.1"/>
    </source>
</evidence>
<protein>
    <submittedName>
        <fullName evidence="6">Site-specific integrase</fullName>
    </submittedName>
</protein>
<accession>A0A6A9VND1</accession>
<dbReference type="Pfam" id="PF00589">
    <property type="entry name" value="Phage_integrase"/>
    <property type="match status" value="1"/>
</dbReference>
<dbReference type="InterPro" id="IPR025166">
    <property type="entry name" value="Integrase_DNA_bind_dom"/>
</dbReference>
<evidence type="ECO:0000256" key="3">
    <source>
        <dbReference type="ARBA" id="ARBA00023125"/>
    </source>
</evidence>
<dbReference type="InterPro" id="IPR050808">
    <property type="entry name" value="Phage_Integrase"/>
</dbReference>
<dbReference type="InterPro" id="IPR013762">
    <property type="entry name" value="Integrase-like_cat_sf"/>
</dbReference>
<dbReference type="InterPro" id="IPR038488">
    <property type="entry name" value="Integrase_DNA-bd_sf"/>
</dbReference>
<dbReference type="Gene3D" id="1.10.443.10">
    <property type="entry name" value="Intergrase catalytic core"/>
    <property type="match status" value="1"/>
</dbReference>
<proteinExistence type="inferred from homology"/>
<dbReference type="CDD" id="cd00801">
    <property type="entry name" value="INT_P4_C"/>
    <property type="match status" value="1"/>
</dbReference>
<sequence>MAITDAWLRATNGKPYSGKTEISHRFGLGVRVSPKGKITWVYRANINGKMQRIKLGEYPAMKLRDAIQARESRAELVELGFDPRKSTRSANDDSIITLNDLIDYWAENHARDNIKQCDALLKMFHTDITPTLGNYPAKQLELIDFMPVFLKAKRRVSAKHSANLMTRFKQVLSYAVRHGLLKYNVLTELKKADVGVPTTPKRSRQDEQGVKALWKAIDDISIHESNKNFLRLMLIFANRSNELRLAKKADFDLEKRVWTVPEENNKVRKKQGGAIRRAIPPLAEKIILEQFAIWPNHTMMFPPVNTEQDRPMSANVPVDFGSKLADRIEELGFPRTTNHDMRRTARNIWESMGVPYHVAETMLGHKVHTGVQSHYLDYDYINEQQVAYLKWTSIIF</sequence>
<dbReference type="InterPro" id="IPR011010">
    <property type="entry name" value="DNA_brk_join_enz"/>
</dbReference>
<dbReference type="GO" id="GO:0006310">
    <property type="term" value="P:DNA recombination"/>
    <property type="evidence" value="ECO:0007669"/>
    <property type="project" value="UniProtKB-KW"/>
</dbReference>
<dbReference type="AlphaFoldDB" id="A0A6A9VND1"/>
<dbReference type="Pfam" id="PF13356">
    <property type="entry name" value="Arm-DNA-bind_3"/>
    <property type="match status" value="1"/>
</dbReference>
<name>A0A6A9VND1_VIBCL</name>
<evidence type="ECO:0000256" key="4">
    <source>
        <dbReference type="ARBA" id="ARBA00023172"/>
    </source>
</evidence>
<dbReference type="PANTHER" id="PTHR30629:SF2">
    <property type="entry name" value="PROPHAGE INTEGRASE INTS-RELATED"/>
    <property type="match status" value="1"/>
</dbReference>
<dbReference type="InterPro" id="IPR053876">
    <property type="entry name" value="Phage_int_M"/>
</dbReference>
<dbReference type="InterPro" id="IPR010998">
    <property type="entry name" value="Integrase_recombinase_N"/>
</dbReference>
<comment type="similarity">
    <text evidence="1">Belongs to the 'phage' integrase family.</text>
</comment>
<keyword evidence="3" id="KW-0238">DNA-binding</keyword>
<dbReference type="RefSeq" id="WP_033935856.1">
    <property type="nucleotide sequence ID" value="NZ_CP012997.1"/>
</dbReference>
<organism evidence="6">
    <name type="scientific">Vibrio cholerae</name>
    <dbReference type="NCBI Taxonomy" id="666"/>
    <lineage>
        <taxon>Bacteria</taxon>
        <taxon>Pseudomonadati</taxon>
        <taxon>Pseudomonadota</taxon>
        <taxon>Gammaproteobacteria</taxon>
        <taxon>Vibrionales</taxon>
        <taxon>Vibrionaceae</taxon>
        <taxon>Vibrio</taxon>
    </lineage>
</organism>
<evidence type="ECO:0000256" key="1">
    <source>
        <dbReference type="ARBA" id="ARBA00008857"/>
    </source>
</evidence>
<reference evidence="6" key="1">
    <citation type="submission" date="2020-02" db="EMBL/GenBank/DDBJ databases">
        <title>Genome Announcements.</title>
        <authorList>
            <person name="Abdulabbas H.T."/>
            <person name="Bunyan I.A."/>
            <person name="Abdul-Lateef L.A."/>
        </authorList>
    </citation>
    <scope>NUCLEOTIDE SEQUENCE</scope>
    <source>
        <strain evidence="6">NAG1</strain>
    </source>
</reference>
<evidence type="ECO:0000259" key="5">
    <source>
        <dbReference type="PROSITE" id="PS51898"/>
    </source>
</evidence>
<feature type="domain" description="Tyr recombinase" evidence="5">
    <location>
        <begin position="200"/>
        <end position="389"/>
    </location>
</feature>
<keyword evidence="4" id="KW-0233">DNA recombination</keyword>
<comment type="caution">
    <text evidence="6">The sequence shown here is derived from an EMBL/GenBank/DDBJ whole genome shotgun (WGS) entry which is preliminary data.</text>
</comment>
<dbReference type="Gene3D" id="3.30.160.390">
    <property type="entry name" value="Integrase, DNA-binding domain"/>
    <property type="match status" value="1"/>
</dbReference>
<dbReference type="SUPFAM" id="SSF56349">
    <property type="entry name" value="DNA breaking-rejoining enzymes"/>
    <property type="match status" value="1"/>
</dbReference>
<keyword evidence="2" id="KW-0229">DNA integration</keyword>
<dbReference type="Pfam" id="PF22022">
    <property type="entry name" value="Phage_int_M"/>
    <property type="match status" value="1"/>
</dbReference>
<gene>
    <name evidence="6" type="ORF">G3T61_04575</name>
</gene>
<dbReference type="EMBL" id="JAAGVX010000003">
    <property type="protein sequence ID" value="NEM93462.1"/>
    <property type="molecule type" value="Genomic_DNA"/>
</dbReference>
<dbReference type="GO" id="GO:0015074">
    <property type="term" value="P:DNA integration"/>
    <property type="evidence" value="ECO:0007669"/>
    <property type="project" value="UniProtKB-KW"/>
</dbReference>
<dbReference type="Gene3D" id="1.10.150.130">
    <property type="match status" value="1"/>
</dbReference>
<dbReference type="InterPro" id="IPR002104">
    <property type="entry name" value="Integrase_catalytic"/>
</dbReference>
<dbReference type="PANTHER" id="PTHR30629">
    <property type="entry name" value="PROPHAGE INTEGRASE"/>
    <property type="match status" value="1"/>
</dbReference>